<evidence type="ECO:0000256" key="3">
    <source>
        <dbReference type="ARBA" id="ARBA00022723"/>
    </source>
</evidence>
<dbReference type="EMBL" id="RBKS01000001">
    <property type="protein sequence ID" value="RKR75250.1"/>
    <property type="molecule type" value="Genomic_DNA"/>
</dbReference>
<dbReference type="SUPFAM" id="SSF51735">
    <property type="entry name" value="NAD(P)-binding Rossmann-fold domains"/>
    <property type="match status" value="1"/>
</dbReference>
<dbReference type="InterPro" id="IPR011032">
    <property type="entry name" value="GroES-like_sf"/>
</dbReference>
<dbReference type="PANTHER" id="PTHR43350">
    <property type="entry name" value="NAD-DEPENDENT ALCOHOL DEHYDROGENASE"/>
    <property type="match status" value="1"/>
</dbReference>
<organism evidence="6 7">
    <name type="scientific">Frondihabitans australicus</name>
    <dbReference type="NCBI Taxonomy" id="386892"/>
    <lineage>
        <taxon>Bacteria</taxon>
        <taxon>Bacillati</taxon>
        <taxon>Actinomycetota</taxon>
        <taxon>Actinomycetes</taxon>
        <taxon>Micrococcales</taxon>
        <taxon>Microbacteriaceae</taxon>
        <taxon>Frondihabitans</taxon>
    </lineage>
</organism>
<gene>
    <name evidence="6" type="ORF">C8E83_2388</name>
</gene>
<keyword evidence="5" id="KW-0560">Oxidoreductase</keyword>
<dbReference type="AlphaFoldDB" id="A0A495IHR2"/>
<proteinExistence type="inferred from homology"/>
<dbReference type="RefSeq" id="WP_121370068.1">
    <property type="nucleotide sequence ID" value="NZ_RBKS01000001.1"/>
</dbReference>
<evidence type="ECO:0000256" key="5">
    <source>
        <dbReference type="ARBA" id="ARBA00023002"/>
    </source>
</evidence>
<comment type="cofactor">
    <cofactor evidence="1">
        <name>Zn(2+)</name>
        <dbReference type="ChEBI" id="CHEBI:29105"/>
    </cofactor>
</comment>
<protein>
    <submittedName>
        <fullName evidence="6">2-desacetyl-2-hydroxyethyl bacteriochlorophyllide A dehydrogenase</fullName>
    </submittedName>
</protein>
<dbReference type="GO" id="GO:0016491">
    <property type="term" value="F:oxidoreductase activity"/>
    <property type="evidence" value="ECO:0007669"/>
    <property type="project" value="UniProtKB-KW"/>
</dbReference>
<reference evidence="6 7" key="1">
    <citation type="submission" date="2018-10" db="EMBL/GenBank/DDBJ databases">
        <title>Sequencing the genomes of 1000 actinobacteria strains.</title>
        <authorList>
            <person name="Klenk H.-P."/>
        </authorList>
    </citation>
    <scope>NUCLEOTIDE SEQUENCE [LARGE SCALE GENOMIC DNA]</scope>
    <source>
        <strain evidence="6 7">DSM 17894</strain>
    </source>
</reference>
<evidence type="ECO:0000313" key="7">
    <source>
        <dbReference type="Proteomes" id="UP000280008"/>
    </source>
</evidence>
<keyword evidence="3" id="KW-0479">Metal-binding</keyword>
<accession>A0A495IHR2</accession>
<keyword evidence="7" id="KW-1185">Reference proteome</keyword>
<keyword evidence="4" id="KW-0862">Zinc</keyword>
<dbReference type="Gene3D" id="3.90.180.10">
    <property type="entry name" value="Medium-chain alcohol dehydrogenases, catalytic domain"/>
    <property type="match status" value="2"/>
</dbReference>
<dbReference type="SUPFAM" id="SSF50129">
    <property type="entry name" value="GroES-like"/>
    <property type="match status" value="1"/>
</dbReference>
<comment type="caution">
    <text evidence="6">The sequence shown here is derived from an EMBL/GenBank/DDBJ whole genome shotgun (WGS) entry which is preliminary data.</text>
</comment>
<dbReference type="CDD" id="cd08255">
    <property type="entry name" value="2-desacetyl-2-hydroxyethyl_bacteriochlorophyllide_like"/>
    <property type="match status" value="1"/>
</dbReference>
<dbReference type="Gene3D" id="3.40.50.720">
    <property type="entry name" value="NAD(P)-binding Rossmann-like Domain"/>
    <property type="match status" value="1"/>
</dbReference>
<evidence type="ECO:0000313" key="6">
    <source>
        <dbReference type="EMBL" id="RKR75250.1"/>
    </source>
</evidence>
<name>A0A495IHR2_9MICO</name>
<dbReference type="InterPro" id="IPR036291">
    <property type="entry name" value="NAD(P)-bd_dom_sf"/>
</dbReference>
<dbReference type="OrthoDB" id="9781588at2"/>
<sequence>MTQTATAFVVDAPGRGSLQTVELPDPAPGDVVVRTLWTGISRGTETTVFTGRVPESERERMRAPFQRGEFPGPVMYGYLNVGVVEQGPAALMGREVFCLSPHQSRYVVPASGVLPLPDGVPARRAVLAGAVETAVTVLWDAEPLVGDRIAVIGGGMIGAAICRLLRALPGVEVTLVDVDESKRDLARSLGVGFATPDDAPAGQDIVINASGSGDGLQLGLRLVADEGEVIEASWYGDREVTLRLGEDFHSRRLSIRASQVGRVPARRRGSRSTRDRLALALLLLRDPAFDTLLTGTSGWQELPDALAALASGRLNALCHTIDWSAP</sequence>
<dbReference type="GO" id="GO:0046872">
    <property type="term" value="F:metal ion binding"/>
    <property type="evidence" value="ECO:0007669"/>
    <property type="project" value="UniProtKB-KW"/>
</dbReference>
<dbReference type="Proteomes" id="UP000280008">
    <property type="component" value="Unassembled WGS sequence"/>
</dbReference>
<dbReference type="PANTHER" id="PTHR43350:SF19">
    <property type="entry name" value="D-GULOSIDE 3-DEHYDROGENASE"/>
    <property type="match status" value="1"/>
</dbReference>
<evidence type="ECO:0000256" key="2">
    <source>
        <dbReference type="ARBA" id="ARBA00008072"/>
    </source>
</evidence>
<evidence type="ECO:0000256" key="4">
    <source>
        <dbReference type="ARBA" id="ARBA00022833"/>
    </source>
</evidence>
<comment type="similarity">
    <text evidence="2">Belongs to the zinc-containing alcohol dehydrogenase family.</text>
</comment>
<evidence type="ECO:0000256" key="1">
    <source>
        <dbReference type="ARBA" id="ARBA00001947"/>
    </source>
</evidence>